<organism evidence="9 10">
    <name type="scientific">Galemys pyrenaicus</name>
    <name type="common">Iberian desman</name>
    <name type="synonym">Pyrenean desman</name>
    <dbReference type="NCBI Taxonomy" id="202257"/>
    <lineage>
        <taxon>Eukaryota</taxon>
        <taxon>Metazoa</taxon>
        <taxon>Chordata</taxon>
        <taxon>Craniata</taxon>
        <taxon>Vertebrata</taxon>
        <taxon>Euteleostomi</taxon>
        <taxon>Mammalia</taxon>
        <taxon>Eutheria</taxon>
        <taxon>Laurasiatheria</taxon>
        <taxon>Eulipotyphla</taxon>
        <taxon>Talpidae</taxon>
        <taxon>Galemys</taxon>
    </lineage>
</organism>
<dbReference type="GO" id="GO:0005737">
    <property type="term" value="C:cytoplasm"/>
    <property type="evidence" value="ECO:0007669"/>
    <property type="project" value="TreeGrafter"/>
</dbReference>
<name>A0A8J6AHG3_GALPY</name>
<dbReference type="GO" id="GO:0031752">
    <property type="term" value="F:D5 dopamine receptor binding"/>
    <property type="evidence" value="ECO:0007669"/>
    <property type="project" value="TreeGrafter"/>
</dbReference>
<dbReference type="GO" id="GO:0031683">
    <property type="term" value="F:G-protein beta/gamma-subunit complex binding"/>
    <property type="evidence" value="ECO:0007669"/>
    <property type="project" value="InterPro"/>
</dbReference>
<dbReference type="InterPro" id="IPR000469">
    <property type="entry name" value="Gprotein_alpha_12/13"/>
</dbReference>
<feature type="region of interest" description="Disordered" evidence="8">
    <location>
        <begin position="72"/>
        <end position="99"/>
    </location>
</feature>
<dbReference type="PANTHER" id="PTHR10218:SF130">
    <property type="entry name" value="GUANINE NUCLEOTIDE-BINDING PROTEIN SUBUNIT ALPHA-12"/>
    <property type="match status" value="1"/>
</dbReference>
<evidence type="ECO:0000256" key="2">
    <source>
        <dbReference type="ARBA" id="ARBA00022723"/>
    </source>
</evidence>
<keyword evidence="10" id="KW-1185">Reference proteome</keyword>
<feature type="region of interest" description="Disordered" evidence="8">
    <location>
        <begin position="1"/>
        <end position="39"/>
    </location>
</feature>
<dbReference type="EMBL" id="JAGFMF010011830">
    <property type="protein sequence ID" value="KAG8511489.1"/>
    <property type="molecule type" value="Genomic_DNA"/>
</dbReference>
<dbReference type="CDD" id="cd00066">
    <property type="entry name" value="G-alpha"/>
    <property type="match status" value="1"/>
</dbReference>
<gene>
    <name evidence="9" type="ORF">J0S82_008713</name>
</gene>
<accession>A0A8J6AHG3</accession>
<dbReference type="PANTHER" id="PTHR10218">
    <property type="entry name" value="GTP-BINDING PROTEIN ALPHA SUBUNIT"/>
    <property type="match status" value="1"/>
</dbReference>
<dbReference type="Gene3D" id="3.40.50.300">
    <property type="entry name" value="P-loop containing nucleotide triphosphate hydrolases"/>
    <property type="match status" value="1"/>
</dbReference>
<dbReference type="Proteomes" id="UP000700334">
    <property type="component" value="Unassembled WGS sequence"/>
</dbReference>
<dbReference type="GO" id="GO:0046872">
    <property type="term" value="F:metal ion binding"/>
    <property type="evidence" value="ECO:0007669"/>
    <property type="project" value="UniProtKB-KW"/>
</dbReference>
<evidence type="ECO:0000256" key="5">
    <source>
        <dbReference type="ARBA" id="ARBA00023134"/>
    </source>
</evidence>
<keyword evidence="3" id="KW-0547">Nucleotide-binding</keyword>
<dbReference type="InterPro" id="IPR001019">
    <property type="entry name" value="Gprotein_alpha_su"/>
</dbReference>
<dbReference type="GO" id="GO:0005834">
    <property type="term" value="C:heterotrimeric G-protein complex"/>
    <property type="evidence" value="ECO:0007669"/>
    <property type="project" value="TreeGrafter"/>
</dbReference>
<evidence type="ECO:0000256" key="3">
    <source>
        <dbReference type="ARBA" id="ARBA00022741"/>
    </source>
</evidence>
<dbReference type="GO" id="GO:0007266">
    <property type="term" value="P:Rho protein signal transduction"/>
    <property type="evidence" value="ECO:0007669"/>
    <property type="project" value="InterPro"/>
</dbReference>
<keyword evidence="4 7" id="KW-0460">Magnesium</keyword>
<comment type="caution">
    <text evidence="9">The sequence shown here is derived from an EMBL/GenBank/DDBJ whole genome shotgun (WGS) entry which is preliminary data.</text>
</comment>
<keyword evidence="5" id="KW-0342">GTP-binding</keyword>
<evidence type="ECO:0000256" key="8">
    <source>
        <dbReference type="SAM" id="MobiDB-lite"/>
    </source>
</evidence>
<dbReference type="FunFam" id="3.40.50.300:FF:000754">
    <property type="entry name" value="Guanine nucleotide-binding protein subunit alpha-13"/>
    <property type="match status" value="1"/>
</dbReference>
<dbReference type="AlphaFoldDB" id="A0A8J6AHG3"/>
<dbReference type="SUPFAM" id="SSF52540">
    <property type="entry name" value="P-loop containing nucleoside triphosphate hydrolases"/>
    <property type="match status" value="1"/>
</dbReference>
<dbReference type="PRINTS" id="PR00440">
    <property type="entry name" value="GPROTEINA12"/>
</dbReference>
<evidence type="ECO:0000256" key="7">
    <source>
        <dbReference type="PIRSR" id="PIRSR601019-2"/>
    </source>
</evidence>
<dbReference type="OrthoDB" id="5817230at2759"/>
<evidence type="ECO:0000313" key="10">
    <source>
        <dbReference type="Proteomes" id="UP000700334"/>
    </source>
</evidence>
<dbReference type="GO" id="GO:0031526">
    <property type="term" value="C:brush border membrane"/>
    <property type="evidence" value="ECO:0007669"/>
    <property type="project" value="TreeGrafter"/>
</dbReference>
<dbReference type="GO" id="GO:0003924">
    <property type="term" value="F:GTPase activity"/>
    <property type="evidence" value="ECO:0007669"/>
    <property type="project" value="InterPro"/>
</dbReference>
<evidence type="ECO:0000313" key="9">
    <source>
        <dbReference type="EMBL" id="KAG8511489.1"/>
    </source>
</evidence>
<dbReference type="PRINTS" id="PR00318">
    <property type="entry name" value="GPROTEINA"/>
</dbReference>
<protein>
    <submittedName>
        <fullName evidence="9">Guanine nucleotide-binding protein subunit alpha-12</fullName>
    </submittedName>
</protein>
<dbReference type="InterPro" id="IPR027417">
    <property type="entry name" value="P-loop_NTPase"/>
</dbReference>
<comment type="similarity">
    <text evidence="1">Belongs to the G-alpha family. G(12) subfamily.</text>
</comment>
<feature type="binding site" evidence="7">
    <location>
        <position position="169"/>
    </location>
    <ligand>
        <name>Mg(2+)</name>
        <dbReference type="ChEBI" id="CHEBI:18420"/>
    </ligand>
</feature>
<proteinExistence type="inferred from homology"/>
<keyword evidence="6" id="KW-0807">Transducer</keyword>
<reference evidence="9" key="1">
    <citation type="journal article" date="2021" name="Evol. Appl.">
        <title>The genome of the Pyrenean desman and the effects of bottlenecks and inbreeding on the genomic landscape of an endangered species.</title>
        <authorList>
            <person name="Escoda L."/>
            <person name="Castresana J."/>
        </authorList>
    </citation>
    <scope>NUCLEOTIDE SEQUENCE</scope>
    <source>
        <strain evidence="9">IBE-C5619</strain>
    </source>
</reference>
<evidence type="ECO:0000256" key="4">
    <source>
        <dbReference type="ARBA" id="ARBA00022842"/>
    </source>
</evidence>
<dbReference type="GO" id="GO:0005525">
    <property type="term" value="F:GTP binding"/>
    <property type="evidence" value="ECO:0007669"/>
    <property type="project" value="UniProtKB-KW"/>
</dbReference>
<dbReference type="PROSITE" id="PS51882">
    <property type="entry name" value="G_ALPHA"/>
    <property type="match status" value="1"/>
</dbReference>
<sequence>MRALGRQARRRRGPAPLAPQKSRAAHFPGTPKPTERLKARPGFKEKCLQTQTPMRLMDQRCQRQCRVNLARKGSEIPQSEGTREGGGWRRSPKRRRLSEGCCGPLKGMERLPGDNFSGEKFGDFASSKAAETLSNSAAVISCQGRRRPGARGFTELLLVGNERKKRKVTKGIVEHDFIIKKIPFKMVNVGGQRSQHQKWFQSFDGITSILFMVSSSEYDHVLMEDRRTNRLVESMNMFETIVNNELFFNVSIILFLNKMNLLVEKVKTVSIKKHFPDFKGDPQRLEDLQLYLVQCFDWRRWNHSKPLFHHFFTSIDMENICFVFHAVKDTILQQNLKDTMLQ</sequence>
<dbReference type="Pfam" id="PF00503">
    <property type="entry name" value="G-alpha"/>
    <property type="match status" value="1"/>
</dbReference>
<dbReference type="GO" id="GO:0007188">
    <property type="term" value="P:adenylate cyclase-modulating G protein-coupled receptor signaling pathway"/>
    <property type="evidence" value="ECO:0007669"/>
    <property type="project" value="TreeGrafter"/>
</dbReference>
<dbReference type="SMART" id="SM00275">
    <property type="entry name" value="G_alpha"/>
    <property type="match status" value="1"/>
</dbReference>
<evidence type="ECO:0000256" key="1">
    <source>
        <dbReference type="ARBA" id="ARBA00010405"/>
    </source>
</evidence>
<evidence type="ECO:0000256" key="6">
    <source>
        <dbReference type="ARBA" id="ARBA00023224"/>
    </source>
</evidence>
<keyword evidence="2 7" id="KW-0479">Metal-binding</keyword>